<proteinExistence type="predicted"/>
<dbReference type="EMBL" id="BAABGA010000031">
    <property type="protein sequence ID" value="GAA4453778.1"/>
    <property type="molecule type" value="Genomic_DNA"/>
</dbReference>
<dbReference type="Proteomes" id="UP001500840">
    <property type="component" value="Unassembled WGS sequence"/>
</dbReference>
<feature type="compositionally biased region" description="Basic and acidic residues" evidence="1">
    <location>
        <begin position="15"/>
        <end position="33"/>
    </location>
</feature>
<keyword evidence="3" id="KW-1185">Reference proteome</keyword>
<dbReference type="RefSeq" id="WP_339943054.1">
    <property type="nucleotide sequence ID" value="NZ_BAABGA010000031.1"/>
</dbReference>
<reference evidence="3" key="1">
    <citation type="journal article" date="2019" name="Int. J. Syst. Evol. Microbiol.">
        <title>The Global Catalogue of Microorganisms (GCM) 10K type strain sequencing project: providing services to taxonomists for standard genome sequencing and annotation.</title>
        <authorList>
            <consortium name="The Broad Institute Genomics Platform"/>
            <consortium name="The Broad Institute Genome Sequencing Center for Infectious Disease"/>
            <person name="Wu L."/>
            <person name="Ma J."/>
        </authorList>
    </citation>
    <scope>NUCLEOTIDE SEQUENCE [LARGE SCALE GENOMIC DNA]</scope>
    <source>
        <strain evidence="3">JCM 17759</strain>
    </source>
</reference>
<gene>
    <name evidence="2" type="ORF">GCM10023156_25220</name>
</gene>
<evidence type="ECO:0000313" key="2">
    <source>
        <dbReference type="EMBL" id="GAA4453778.1"/>
    </source>
</evidence>
<name>A0ABP8MPC4_9BACT</name>
<sequence>MTTPNVQTVHGVSHPTRDEAIKNSPDDAAEPPHETSTQMYREETAERLIENNEAARDQNGN</sequence>
<comment type="caution">
    <text evidence="2">The sequence shown here is derived from an EMBL/GenBank/DDBJ whole genome shotgun (WGS) entry which is preliminary data.</text>
</comment>
<feature type="compositionally biased region" description="Polar residues" evidence="1">
    <location>
        <begin position="1"/>
        <end position="10"/>
    </location>
</feature>
<accession>A0ABP8MPC4</accession>
<feature type="region of interest" description="Disordered" evidence="1">
    <location>
        <begin position="1"/>
        <end position="40"/>
    </location>
</feature>
<evidence type="ECO:0000256" key="1">
    <source>
        <dbReference type="SAM" id="MobiDB-lite"/>
    </source>
</evidence>
<evidence type="ECO:0000313" key="3">
    <source>
        <dbReference type="Proteomes" id="UP001500840"/>
    </source>
</evidence>
<protein>
    <submittedName>
        <fullName evidence="2">Uncharacterized protein</fullName>
    </submittedName>
</protein>
<organism evidence="2 3">
    <name type="scientific">Novipirellula rosea</name>
    <dbReference type="NCBI Taxonomy" id="1031540"/>
    <lineage>
        <taxon>Bacteria</taxon>
        <taxon>Pseudomonadati</taxon>
        <taxon>Planctomycetota</taxon>
        <taxon>Planctomycetia</taxon>
        <taxon>Pirellulales</taxon>
        <taxon>Pirellulaceae</taxon>
        <taxon>Novipirellula</taxon>
    </lineage>
</organism>